<evidence type="ECO:0000256" key="1">
    <source>
        <dbReference type="SAM" id="MobiDB-lite"/>
    </source>
</evidence>
<keyword evidence="2" id="KW-0812">Transmembrane</keyword>
<protein>
    <submittedName>
        <fullName evidence="3">Uncharacterized protein</fullName>
    </submittedName>
</protein>
<comment type="caution">
    <text evidence="3">The sequence shown here is derived from an EMBL/GenBank/DDBJ whole genome shotgun (WGS) entry which is preliminary data.</text>
</comment>
<organism evidence="3">
    <name type="scientific">Quercus suber</name>
    <name type="common">Cork oak</name>
    <dbReference type="NCBI Taxonomy" id="58331"/>
    <lineage>
        <taxon>Eukaryota</taxon>
        <taxon>Viridiplantae</taxon>
        <taxon>Streptophyta</taxon>
        <taxon>Embryophyta</taxon>
        <taxon>Tracheophyta</taxon>
        <taxon>Spermatophyta</taxon>
        <taxon>Magnoliopsida</taxon>
        <taxon>eudicotyledons</taxon>
        <taxon>Gunneridae</taxon>
        <taxon>Pentapetalae</taxon>
        <taxon>rosids</taxon>
        <taxon>fabids</taxon>
        <taxon>Fagales</taxon>
        <taxon>Fagaceae</taxon>
        <taxon>Quercus</taxon>
    </lineage>
</organism>
<reference evidence="3" key="1">
    <citation type="submission" date="2017-12" db="EMBL/GenBank/DDBJ databases">
        <authorList>
            <person name="Barbosa P."/>
            <person name="Usie A."/>
            <person name="Ramos A.M."/>
        </authorList>
    </citation>
    <scope>NUCLEOTIDE SEQUENCE</scope>
    <source>
        <strain evidence="3">HL8</strain>
        <tissue evidence="3">Leaves</tissue>
    </source>
</reference>
<sequence length="169" mass="18704">MGTEIPYPSKTSKLGAWPRNSSSSAGSSTIGSVFTTHFKKRVVVHVRHHAVHVDDVLRHDHEGDVLATTMSMWVMSSAMSMMSMWLMSSTTMTMPSSSMRTMTMTAVMPTAAMTMPSSSAMSMSMSYAMTKSMSMSSMMSLTVGWSMMMISVVRHFLMYCSNQSSENWN</sequence>
<keyword evidence="2" id="KW-1133">Transmembrane helix</keyword>
<evidence type="ECO:0000313" key="3">
    <source>
        <dbReference type="EMBL" id="KAK7857447.1"/>
    </source>
</evidence>
<name>A0AAW0M0K7_QUESU</name>
<dbReference type="AlphaFoldDB" id="A0AAW0M0K7"/>
<feature type="transmembrane region" description="Helical" evidence="2">
    <location>
        <begin position="65"/>
        <end position="86"/>
    </location>
</feature>
<feature type="transmembrane region" description="Helical" evidence="2">
    <location>
        <begin position="135"/>
        <end position="157"/>
    </location>
</feature>
<proteinExistence type="predicted"/>
<gene>
    <name evidence="3" type="ORF">CFP56_017700</name>
</gene>
<keyword evidence="2" id="KW-0472">Membrane</keyword>
<dbReference type="EMBL" id="PKMF04000027">
    <property type="protein sequence ID" value="KAK7857447.1"/>
    <property type="molecule type" value="Genomic_DNA"/>
</dbReference>
<reference evidence="3" key="3">
    <citation type="submission" date="2023-07" db="EMBL/GenBank/DDBJ databases">
        <title>An improved reference 1 genome and first organelle genomes of Quercus suber.</title>
        <authorList>
            <consortium name="Genosuber Consortium"/>
            <person name="Usie A."/>
            <person name="Serra O."/>
            <person name="Barros P."/>
        </authorList>
    </citation>
    <scope>NUCLEOTIDE SEQUENCE</scope>
    <source>
        <strain evidence="3">HL8</strain>
        <tissue evidence="3">Leaves</tissue>
    </source>
</reference>
<accession>A0AAW0M0K7</accession>
<reference evidence="3" key="2">
    <citation type="journal article" date="2018" name="Sci. Data">
        <title>The draft genome sequence of cork oak.</title>
        <authorList>
            <person name="Ramos A.M."/>
            <person name="Usie A."/>
            <person name="Barbosa P."/>
            <person name="Barros P.M."/>
            <person name="Capote T."/>
            <person name="Chaves I."/>
            <person name="Simoes F."/>
            <person name="Abreu I."/>
            <person name="Carrasquinho I."/>
            <person name="Faro C."/>
            <person name="Guimaraes J.B."/>
            <person name="Mendonca D."/>
            <person name="Nobrega F."/>
            <person name="Rodrigues L."/>
            <person name="Saibo N.J.M."/>
            <person name="Varela M.C."/>
            <person name="Egas C."/>
            <person name="Matos J."/>
            <person name="Miguel C.M."/>
            <person name="Oliveira M.M."/>
            <person name="Ricardo C.P."/>
            <person name="Goncalves S."/>
        </authorList>
    </citation>
    <scope>NUCLEOTIDE SEQUENCE [LARGE SCALE GENOMIC DNA]</scope>
    <source>
        <strain evidence="3">HL8</strain>
    </source>
</reference>
<feature type="region of interest" description="Disordered" evidence="1">
    <location>
        <begin position="1"/>
        <end position="29"/>
    </location>
</feature>
<feature type="transmembrane region" description="Helical" evidence="2">
    <location>
        <begin position="106"/>
        <end position="129"/>
    </location>
</feature>
<evidence type="ECO:0000256" key="2">
    <source>
        <dbReference type="SAM" id="Phobius"/>
    </source>
</evidence>